<evidence type="ECO:0000256" key="1">
    <source>
        <dbReference type="SAM" id="MobiDB-lite"/>
    </source>
</evidence>
<dbReference type="EMBL" id="JAELVR010000001">
    <property type="protein sequence ID" value="MBJ6370296.1"/>
    <property type="molecule type" value="Genomic_DNA"/>
</dbReference>
<evidence type="ECO:0000313" key="5">
    <source>
        <dbReference type="Proteomes" id="UP000619079"/>
    </source>
</evidence>
<organism evidence="4 5">
    <name type="scientific">Sedimentitalea arenosa</name>
    <dbReference type="NCBI Taxonomy" id="2798803"/>
    <lineage>
        <taxon>Bacteria</taxon>
        <taxon>Pseudomonadati</taxon>
        <taxon>Pseudomonadota</taxon>
        <taxon>Alphaproteobacteria</taxon>
        <taxon>Rhodobacterales</taxon>
        <taxon>Paracoccaceae</taxon>
        <taxon>Sedimentitalea</taxon>
    </lineage>
</organism>
<dbReference type="AlphaFoldDB" id="A0A8J7LV19"/>
<accession>A0A8J7LV19</accession>
<evidence type="ECO:0000256" key="2">
    <source>
        <dbReference type="SAM" id="Phobius"/>
    </source>
</evidence>
<name>A0A8J7LV19_9RHOB</name>
<gene>
    <name evidence="4" type="ORF">JF290_02045</name>
</gene>
<proteinExistence type="predicted"/>
<feature type="domain" description="RNase NYN" evidence="3">
    <location>
        <begin position="93"/>
        <end position="201"/>
    </location>
</feature>
<sequence length="234" mass="25190">MVFAVFLILLSGLGILAAVVVPGWADLGLLAAAIGLAALVLLGRALLDRAELRRPPARRAVPDESAHLKSAPSRPVSRHRKAKPESRAPKAGKTVILDGSNVMYWRDEQPRIETVQEVVRSLTGRGLSVGVMFDANAGYKLFDEYSDDHDLAKLLGLPAQDVLVVPSGVQADAYILQAARDLGARIVSNDRFRDWAVEFPEVATPGHVVHGHFRGGKLRLDLSTGSKRAEAVPA</sequence>
<dbReference type="InterPro" id="IPR021869">
    <property type="entry name" value="RNase_Zc3h12_NYN"/>
</dbReference>
<keyword evidence="2" id="KW-0812">Transmembrane</keyword>
<feature type="region of interest" description="Disordered" evidence="1">
    <location>
        <begin position="58"/>
        <end position="90"/>
    </location>
</feature>
<keyword evidence="2" id="KW-1133">Transmembrane helix</keyword>
<protein>
    <recommendedName>
        <fullName evidence="3">RNase NYN domain-containing protein</fullName>
    </recommendedName>
</protein>
<reference evidence="4" key="1">
    <citation type="submission" date="2020-12" db="EMBL/GenBank/DDBJ databases">
        <title>Sedimentitalea sp. nov., isolated from sand in Incheon.</title>
        <authorList>
            <person name="Kim W."/>
        </authorList>
    </citation>
    <scope>NUCLEOTIDE SEQUENCE</scope>
    <source>
        <strain evidence="4">CAU 1593</strain>
    </source>
</reference>
<dbReference type="Proteomes" id="UP000619079">
    <property type="component" value="Unassembled WGS sequence"/>
</dbReference>
<keyword evidence="5" id="KW-1185">Reference proteome</keyword>
<evidence type="ECO:0000259" key="3">
    <source>
        <dbReference type="Pfam" id="PF11977"/>
    </source>
</evidence>
<feature type="compositionally biased region" description="Basic and acidic residues" evidence="1">
    <location>
        <begin position="58"/>
        <end position="67"/>
    </location>
</feature>
<dbReference type="Gene3D" id="3.40.50.11980">
    <property type="match status" value="1"/>
</dbReference>
<feature type="transmembrane region" description="Helical" evidence="2">
    <location>
        <begin position="27"/>
        <end position="47"/>
    </location>
</feature>
<keyword evidence="2" id="KW-0472">Membrane</keyword>
<dbReference type="Pfam" id="PF11977">
    <property type="entry name" value="RNase_Zc3h12a"/>
    <property type="match status" value="1"/>
</dbReference>
<comment type="caution">
    <text evidence="4">The sequence shown here is derived from an EMBL/GenBank/DDBJ whole genome shotgun (WGS) entry which is preliminary data.</text>
</comment>
<dbReference type="RefSeq" id="WP_199023059.1">
    <property type="nucleotide sequence ID" value="NZ_JAELVR010000001.1"/>
</dbReference>
<evidence type="ECO:0000313" key="4">
    <source>
        <dbReference type="EMBL" id="MBJ6370296.1"/>
    </source>
</evidence>